<dbReference type="InterPro" id="IPR009061">
    <property type="entry name" value="DNA-bd_dom_put_sf"/>
</dbReference>
<sequence length="147" mass="16429">MARKKTEIQAIRSDVPIYPIGVAAKLLNVHPRTLRIYEQEGLIKPTLVGNRRMFSADDIQWITCLRTFIHEEGISIPGLKKLLDLVPCWEVAGCPAEIQQQCTAKVDRAVPRTLHPVGDAAARLEAKEKDRQSRGEPGQKKKHQSSG</sequence>
<dbReference type="Gene3D" id="1.10.1660.10">
    <property type="match status" value="1"/>
</dbReference>
<name>A0A7U3YMY2_DESPD</name>
<dbReference type="SUPFAM" id="SSF46955">
    <property type="entry name" value="Putative DNA-binding domain"/>
    <property type="match status" value="1"/>
</dbReference>
<feature type="region of interest" description="Disordered" evidence="2">
    <location>
        <begin position="117"/>
        <end position="147"/>
    </location>
</feature>
<reference evidence="4 5" key="1">
    <citation type="journal article" date="2011" name="Stand. Genomic Sci.">
        <title>Complete genome sequence of Desulfobulbus propionicus type strain (1pr3).</title>
        <authorList>
            <person name="Pagani I."/>
            <person name="Lapidus A."/>
            <person name="Nolan M."/>
            <person name="Lucas S."/>
            <person name="Hammon N."/>
            <person name="Deshpande S."/>
            <person name="Cheng J.F."/>
            <person name="Chertkov O."/>
            <person name="Davenport K."/>
            <person name="Tapia R."/>
            <person name="Han C."/>
            <person name="Goodwin L."/>
            <person name="Pitluck S."/>
            <person name="Liolios K."/>
            <person name="Mavromatis K."/>
            <person name="Ivanova N."/>
            <person name="Mikhailova N."/>
            <person name="Pati A."/>
            <person name="Chen A."/>
            <person name="Palaniappan K."/>
            <person name="Land M."/>
            <person name="Hauser L."/>
            <person name="Chang Y.J."/>
            <person name="Jeffries C.D."/>
            <person name="Detter J.C."/>
            <person name="Brambilla E."/>
            <person name="Kannan K.P."/>
            <person name="Djao O.D."/>
            <person name="Rohde M."/>
            <person name="Pukall R."/>
            <person name="Spring S."/>
            <person name="Goker M."/>
            <person name="Sikorski J."/>
            <person name="Woyke T."/>
            <person name="Bristow J."/>
            <person name="Eisen J.A."/>
            <person name="Markowitz V."/>
            <person name="Hugenholtz P."/>
            <person name="Kyrpides N.C."/>
            <person name="Klenk H.P."/>
        </authorList>
    </citation>
    <scope>NUCLEOTIDE SEQUENCE [LARGE SCALE GENOMIC DNA]</scope>
    <source>
        <strain evidence="5">ATCC 33891 / DSM 2032 / 1pr3</strain>
    </source>
</reference>
<feature type="domain" description="HTH merR-type" evidence="3">
    <location>
        <begin position="17"/>
        <end position="85"/>
    </location>
</feature>
<dbReference type="PROSITE" id="PS00552">
    <property type="entry name" value="HTH_MERR_1"/>
    <property type="match status" value="1"/>
</dbReference>
<dbReference type="KEGG" id="dpr:Despr_2207"/>
<evidence type="ECO:0000313" key="5">
    <source>
        <dbReference type="Proteomes" id="UP000006365"/>
    </source>
</evidence>
<dbReference type="SMART" id="SM00422">
    <property type="entry name" value="HTH_MERR"/>
    <property type="match status" value="1"/>
</dbReference>
<organism evidence="4 5">
    <name type="scientific">Desulfobulbus propionicus (strain ATCC 33891 / DSM 2032 / VKM B-1956 / 1pr3)</name>
    <dbReference type="NCBI Taxonomy" id="577650"/>
    <lineage>
        <taxon>Bacteria</taxon>
        <taxon>Pseudomonadati</taxon>
        <taxon>Thermodesulfobacteriota</taxon>
        <taxon>Desulfobulbia</taxon>
        <taxon>Desulfobulbales</taxon>
        <taxon>Desulfobulbaceae</taxon>
        <taxon>Desulfobulbus</taxon>
    </lineage>
</organism>
<keyword evidence="1" id="KW-0238">DNA-binding</keyword>
<evidence type="ECO:0000313" key="4">
    <source>
        <dbReference type="EMBL" id="ADW18351.1"/>
    </source>
</evidence>
<dbReference type="GO" id="GO:0003700">
    <property type="term" value="F:DNA-binding transcription factor activity"/>
    <property type="evidence" value="ECO:0007669"/>
    <property type="project" value="InterPro"/>
</dbReference>
<dbReference type="PANTHER" id="PTHR30204:SF58">
    <property type="entry name" value="HTH-TYPE TRANSCRIPTIONAL REGULATOR YFMP"/>
    <property type="match status" value="1"/>
</dbReference>
<feature type="compositionally biased region" description="Basic and acidic residues" evidence="2">
    <location>
        <begin position="122"/>
        <end position="139"/>
    </location>
</feature>
<dbReference type="AlphaFoldDB" id="A0A7U3YMY2"/>
<keyword evidence="5" id="KW-1185">Reference proteome</keyword>
<accession>A0A7U3YMY2</accession>
<evidence type="ECO:0000256" key="2">
    <source>
        <dbReference type="SAM" id="MobiDB-lite"/>
    </source>
</evidence>
<dbReference type="PROSITE" id="PS50937">
    <property type="entry name" value="HTH_MERR_2"/>
    <property type="match status" value="1"/>
</dbReference>
<evidence type="ECO:0000259" key="3">
    <source>
        <dbReference type="PROSITE" id="PS50937"/>
    </source>
</evidence>
<dbReference type="InterPro" id="IPR047057">
    <property type="entry name" value="MerR_fam"/>
</dbReference>
<dbReference type="InterPro" id="IPR000551">
    <property type="entry name" value="MerR-type_HTH_dom"/>
</dbReference>
<proteinExistence type="predicted"/>
<dbReference type="Proteomes" id="UP000006365">
    <property type="component" value="Chromosome"/>
</dbReference>
<dbReference type="EMBL" id="CP002364">
    <property type="protein sequence ID" value="ADW18351.1"/>
    <property type="molecule type" value="Genomic_DNA"/>
</dbReference>
<gene>
    <name evidence="4" type="ordered locus">Despr_2207</name>
</gene>
<protein>
    <submittedName>
        <fullName evidence="4">Transcriptional regulator, MerR family</fullName>
    </submittedName>
</protein>
<dbReference type="Pfam" id="PF13411">
    <property type="entry name" value="MerR_1"/>
    <property type="match status" value="1"/>
</dbReference>
<dbReference type="PANTHER" id="PTHR30204">
    <property type="entry name" value="REDOX-CYCLING DRUG-SENSING TRANSCRIPTIONAL ACTIVATOR SOXR"/>
    <property type="match status" value="1"/>
</dbReference>
<evidence type="ECO:0000256" key="1">
    <source>
        <dbReference type="ARBA" id="ARBA00023125"/>
    </source>
</evidence>
<dbReference type="SMR" id="A0A7U3YMY2"/>
<dbReference type="GO" id="GO:0003677">
    <property type="term" value="F:DNA binding"/>
    <property type="evidence" value="ECO:0007669"/>
    <property type="project" value="UniProtKB-KW"/>
</dbReference>
<dbReference type="RefSeq" id="WP_015724889.1">
    <property type="nucleotide sequence ID" value="NC_014972.1"/>
</dbReference>